<organism evidence="1">
    <name type="scientific">Nematocida ausubeli (strain ATCC PRA-371 / ERTm2)</name>
    <name type="common">Nematode killer fungus</name>
    <dbReference type="NCBI Taxonomy" id="1913371"/>
    <lineage>
        <taxon>Eukaryota</taxon>
        <taxon>Fungi</taxon>
        <taxon>Fungi incertae sedis</taxon>
        <taxon>Microsporidia</taxon>
        <taxon>Nematocida</taxon>
    </lineage>
</organism>
<name>H8ZGM7_NEMA1</name>
<protein>
    <submittedName>
        <fullName evidence="1">Uncharacterized protein</fullName>
    </submittedName>
</protein>
<sequence>MDPNSRLITIVLIYNLIKTEELTGPRDRNLSEHCPHFMNTILVLERNKTMLCSEGSEQSVEKYNKVLEQLGRRCPEATVIKKSLYQWVRGIVRSCIAWIKSFFRID</sequence>
<dbReference type="EMBL" id="JH604767">
    <property type="protein sequence ID" value="EHY64206.1"/>
    <property type="molecule type" value="Genomic_DNA"/>
</dbReference>
<evidence type="ECO:0000313" key="1">
    <source>
        <dbReference type="EMBL" id="EHY64206.1"/>
    </source>
</evidence>
<proteinExistence type="predicted"/>
<accession>H8ZGM7</accession>
<gene>
    <name evidence="1" type="ORF">NERG_02748</name>
</gene>
<dbReference type="HOGENOM" id="CLU_149056_0_0_1"/>
<dbReference type="Proteomes" id="UP000005622">
    <property type="component" value="Unassembled WGS sequence"/>
</dbReference>
<dbReference type="AlphaFoldDB" id="H8ZGM7"/>
<reference evidence="1" key="1">
    <citation type="submission" date="2011-03" db="EMBL/GenBank/DDBJ databases">
        <title>The Genome Sequence of Nematocida sp1 strain ERTm2.</title>
        <authorList>
            <consortium name="The Broad Institute Genome Sequencing Platform"/>
            <consortium name="The Broad Institute Genome Sequencing Center for Infectious Disease"/>
            <person name="Cuomo C."/>
            <person name="Troemel E."/>
            <person name="Young S.K."/>
            <person name="Zeng Q."/>
            <person name="Gargeya S."/>
            <person name="Fitzgerald M."/>
            <person name="Haas B."/>
            <person name="Abouelleil A."/>
            <person name="Alvarado L."/>
            <person name="Arachchi H.M."/>
            <person name="Berlin A."/>
            <person name="Brown A."/>
            <person name="Chapman S.B."/>
            <person name="Chen Z."/>
            <person name="Dunbar C."/>
            <person name="Freedman E."/>
            <person name="Gearin G."/>
            <person name="Gellesch M."/>
            <person name="Goldberg J."/>
            <person name="Griggs A."/>
            <person name="Gujja S."/>
            <person name="Heilman E.R."/>
            <person name="Heiman D."/>
            <person name="Howarth C."/>
            <person name="Larson L."/>
            <person name="Lui A."/>
            <person name="MacDonald P.J.P."/>
            <person name="Mehta T."/>
            <person name="Montmayeur A."/>
            <person name="Murphy C."/>
            <person name="Neiman D."/>
            <person name="Pearson M."/>
            <person name="Priest M."/>
            <person name="Roberts A."/>
            <person name="Saif S."/>
            <person name="Shea T."/>
            <person name="Shenoy N."/>
            <person name="Sisk P."/>
            <person name="Stolte C."/>
            <person name="Sykes S."/>
            <person name="White J."/>
            <person name="Yandava C."/>
            <person name="Wortman J."/>
            <person name="Nusbaum C."/>
            <person name="Birren B."/>
        </authorList>
    </citation>
    <scope>NUCLEOTIDE SEQUENCE</scope>
    <source>
        <strain evidence="1">ERTm2</strain>
    </source>
</reference>